<name>A0A3G8ZS62_9ACTN</name>
<dbReference type="OrthoDB" id="4865169at2"/>
<reference evidence="1 2" key="2">
    <citation type="submission" date="2018-12" db="EMBL/GenBank/DDBJ databases">
        <title>Nakamurella antarcticus sp. nov., isolated from Antarctica South Shetland Islands soil.</title>
        <authorList>
            <person name="Peng F."/>
        </authorList>
    </citation>
    <scope>NUCLEOTIDE SEQUENCE [LARGE SCALE GENOMIC DNA]</scope>
    <source>
        <strain evidence="1 2">S14-144</strain>
    </source>
</reference>
<dbReference type="AlphaFoldDB" id="A0A3G8ZS62"/>
<keyword evidence="2" id="KW-1185">Reference proteome</keyword>
<evidence type="ECO:0000313" key="2">
    <source>
        <dbReference type="Proteomes" id="UP000268084"/>
    </source>
</evidence>
<proteinExistence type="predicted"/>
<reference evidence="1 2" key="1">
    <citation type="submission" date="2018-11" db="EMBL/GenBank/DDBJ databases">
        <authorList>
            <person name="Da X."/>
        </authorList>
    </citation>
    <scope>NUCLEOTIDE SEQUENCE [LARGE SCALE GENOMIC DNA]</scope>
    <source>
        <strain evidence="1 2">S14-144</strain>
    </source>
</reference>
<dbReference type="KEGG" id="nak:EH165_03450"/>
<sequence length="127" mass="13340">MVGDVLGSAVDLVNGTGDTASLSTIATGALLGELQANAAEFANNGWRQEGVPTIASLAISDVALNADPPSMKIQVCLDSSSVRIFDDSDLPLDNAGTPARSLNIYVMKFIDNKWILSEHTFPDNADC</sequence>
<dbReference type="RefSeq" id="WP_124798039.1">
    <property type="nucleotide sequence ID" value="NZ_CP034170.1"/>
</dbReference>
<dbReference type="Proteomes" id="UP000268084">
    <property type="component" value="Chromosome"/>
</dbReference>
<evidence type="ECO:0008006" key="3">
    <source>
        <dbReference type="Google" id="ProtNLM"/>
    </source>
</evidence>
<gene>
    <name evidence="1" type="ORF">EH165_03450</name>
</gene>
<evidence type="ECO:0000313" key="1">
    <source>
        <dbReference type="EMBL" id="AZI57354.1"/>
    </source>
</evidence>
<organism evidence="1 2">
    <name type="scientific">Nakamurella antarctica</name>
    <dbReference type="NCBI Taxonomy" id="1902245"/>
    <lineage>
        <taxon>Bacteria</taxon>
        <taxon>Bacillati</taxon>
        <taxon>Actinomycetota</taxon>
        <taxon>Actinomycetes</taxon>
        <taxon>Nakamurellales</taxon>
        <taxon>Nakamurellaceae</taxon>
        <taxon>Nakamurella</taxon>
    </lineage>
</organism>
<dbReference type="EMBL" id="CP034170">
    <property type="protein sequence ID" value="AZI57354.1"/>
    <property type="molecule type" value="Genomic_DNA"/>
</dbReference>
<protein>
    <recommendedName>
        <fullName evidence="3">Mce-associated membrane protein</fullName>
    </recommendedName>
</protein>
<accession>A0A3G8ZS62</accession>